<dbReference type="AlphaFoldDB" id="A0A409XC09"/>
<feature type="compositionally biased region" description="Polar residues" evidence="2">
    <location>
        <begin position="85"/>
        <end position="95"/>
    </location>
</feature>
<evidence type="ECO:0000313" key="4">
    <source>
        <dbReference type="EMBL" id="PPQ88286.1"/>
    </source>
</evidence>
<dbReference type="OrthoDB" id="515401at2759"/>
<dbReference type="InterPro" id="IPR013088">
    <property type="entry name" value="Znf_NHR/GATA"/>
</dbReference>
<sequence length="264" mass="27213">PVTIVHTDDAATKLTDGIRRRCFNCCTTDTSTWRRSNLSPGKVLCNKCGLFERTHSRPRPEQFPHKRGPLSGTALRGRTPPGQGAASTQLPPISSGAASYQYHHQQITPMNAGGSEYQGNTLPGLQSWHGNNTSGSSNSSNGGNNASNGNGGGGGGGGSGHSHSVGGPVESNNANNGTTTASGTQSRRPTLESPRLQSTSSSPRGRPYDEQQLPASSVNDTGSHSHPHSHPPTPPSGSARSVHESSSASHTPPPPAGSAREPPA</sequence>
<keyword evidence="1" id="KW-0479">Metal-binding</keyword>
<keyword evidence="1" id="KW-0863">Zinc-finger</keyword>
<feature type="compositionally biased region" description="Gly residues" evidence="2">
    <location>
        <begin position="149"/>
        <end position="160"/>
    </location>
</feature>
<feature type="compositionally biased region" description="Pro residues" evidence="2">
    <location>
        <begin position="251"/>
        <end position="264"/>
    </location>
</feature>
<dbReference type="EMBL" id="NHYE01003673">
    <property type="protein sequence ID" value="PPQ88286.1"/>
    <property type="molecule type" value="Genomic_DNA"/>
</dbReference>
<dbReference type="InParanoid" id="A0A409XC09"/>
<dbReference type="GO" id="GO:0006355">
    <property type="term" value="P:regulation of DNA-templated transcription"/>
    <property type="evidence" value="ECO:0007669"/>
    <property type="project" value="InterPro"/>
</dbReference>
<dbReference type="SUPFAM" id="SSF57716">
    <property type="entry name" value="Glucocorticoid receptor-like (DNA-binding domain)"/>
    <property type="match status" value="1"/>
</dbReference>
<proteinExistence type="predicted"/>
<evidence type="ECO:0000313" key="5">
    <source>
        <dbReference type="Proteomes" id="UP000284706"/>
    </source>
</evidence>
<feature type="compositionally biased region" description="Low complexity" evidence="2">
    <location>
        <begin position="236"/>
        <end position="250"/>
    </location>
</feature>
<feature type="region of interest" description="Disordered" evidence="2">
    <location>
        <begin position="109"/>
        <end position="264"/>
    </location>
</feature>
<keyword evidence="5" id="KW-1185">Reference proteome</keyword>
<feature type="region of interest" description="Disordered" evidence="2">
    <location>
        <begin position="54"/>
        <end position="95"/>
    </location>
</feature>
<dbReference type="GO" id="GO:0008270">
    <property type="term" value="F:zinc ion binding"/>
    <property type="evidence" value="ECO:0007669"/>
    <property type="project" value="UniProtKB-KW"/>
</dbReference>
<comment type="caution">
    <text evidence="4">The sequence shown here is derived from an EMBL/GenBank/DDBJ whole genome shotgun (WGS) entry which is preliminary data.</text>
</comment>
<evidence type="ECO:0000256" key="2">
    <source>
        <dbReference type="SAM" id="MobiDB-lite"/>
    </source>
</evidence>
<dbReference type="Gene3D" id="3.30.50.10">
    <property type="entry name" value="Erythroid Transcription Factor GATA-1, subunit A"/>
    <property type="match status" value="1"/>
</dbReference>
<dbReference type="CDD" id="cd00202">
    <property type="entry name" value="ZnF_GATA"/>
    <property type="match status" value="1"/>
</dbReference>
<feature type="domain" description="GATA-type" evidence="3">
    <location>
        <begin position="20"/>
        <end position="78"/>
    </location>
</feature>
<dbReference type="STRING" id="231916.A0A409XC09"/>
<protein>
    <recommendedName>
        <fullName evidence="3">GATA-type domain-containing protein</fullName>
    </recommendedName>
</protein>
<feature type="compositionally biased region" description="Low complexity" evidence="2">
    <location>
        <begin position="161"/>
        <end position="184"/>
    </location>
</feature>
<evidence type="ECO:0000256" key="1">
    <source>
        <dbReference type="PROSITE-ProRule" id="PRU00094"/>
    </source>
</evidence>
<keyword evidence="1" id="KW-0862">Zinc</keyword>
<dbReference type="InterPro" id="IPR000679">
    <property type="entry name" value="Znf_GATA"/>
</dbReference>
<reference evidence="4 5" key="1">
    <citation type="journal article" date="2018" name="Evol. Lett.">
        <title>Horizontal gene cluster transfer increased hallucinogenic mushroom diversity.</title>
        <authorList>
            <person name="Reynolds H.T."/>
            <person name="Vijayakumar V."/>
            <person name="Gluck-Thaler E."/>
            <person name="Korotkin H.B."/>
            <person name="Matheny P.B."/>
            <person name="Slot J.C."/>
        </authorList>
    </citation>
    <scope>NUCLEOTIDE SEQUENCE [LARGE SCALE GENOMIC DNA]</scope>
    <source>
        <strain evidence="4 5">SRW20</strain>
    </source>
</reference>
<dbReference type="Proteomes" id="UP000284706">
    <property type="component" value="Unassembled WGS sequence"/>
</dbReference>
<feature type="compositionally biased region" description="Low complexity" evidence="2">
    <location>
        <begin position="129"/>
        <end position="148"/>
    </location>
</feature>
<accession>A0A409XC09</accession>
<organism evidence="4 5">
    <name type="scientific">Gymnopilus dilepis</name>
    <dbReference type="NCBI Taxonomy" id="231916"/>
    <lineage>
        <taxon>Eukaryota</taxon>
        <taxon>Fungi</taxon>
        <taxon>Dikarya</taxon>
        <taxon>Basidiomycota</taxon>
        <taxon>Agaricomycotina</taxon>
        <taxon>Agaricomycetes</taxon>
        <taxon>Agaricomycetidae</taxon>
        <taxon>Agaricales</taxon>
        <taxon>Agaricineae</taxon>
        <taxon>Hymenogastraceae</taxon>
        <taxon>Gymnopilus</taxon>
    </lineage>
</organism>
<feature type="non-terminal residue" evidence="4">
    <location>
        <position position="1"/>
    </location>
</feature>
<feature type="compositionally biased region" description="Basic and acidic residues" evidence="2">
    <location>
        <begin position="54"/>
        <end position="64"/>
    </location>
</feature>
<name>A0A409XC09_9AGAR</name>
<dbReference type="GO" id="GO:0043565">
    <property type="term" value="F:sequence-specific DNA binding"/>
    <property type="evidence" value="ECO:0007669"/>
    <property type="project" value="InterPro"/>
</dbReference>
<dbReference type="Pfam" id="PF00320">
    <property type="entry name" value="GATA"/>
    <property type="match status" value="1"/>
</dbReference>
<evidence type="ECO:0000259" key="3">
    <source>
        <dbReference type="PROSITE" id="PS50114"/>
    </source>
</evidence>
<dbReference type="SMART" id="SM00401">
    <property type="entry name" value="ZnF_GATA"/>
    <property type="match status" value="1"/>
</dbReference>
<dbReference type="PROSITE" id="PS50114">
    <property type="entry name" value="GATA_ZN_FINGER_2"/>
    <property type="match status" value="1"/>
</dbReference>
<gene>
    <name evidence="4" type="ORF">CVT26_011603</name>
</gene>